<evidence type="ECO:0000313" key="4">
    <source>
        <dbReference type="Proteomes" id="UP000677228"/>
    </source>
</evidence>
<dbReference type="SUPFAM" id="SSF51182">
    <property type="entry name" value="RmlC-like cupins"/>
    <property type="match status" value="1"/>
</dbReference>
<protein>
    <recommendedName>
        <fullName evidence="1">ChrR-like cupin domain-containing protein</fullName>
    </recommendedName>
</protein>
<name>A0A8S2EKN6_9BILA</name>
<dbReference type="InterPro" id="IPR014710">
    <property type="entry name" value="RmlC-like_jellyroll"/>
</dbReference>
<dbReference type="Proteomes" id="UP000682733">
    <property type="component" value="Unassembled WGS sequence"/>
</dbReference>
<reference evidence="2" key="1">
    <citation type="submission" date="2021-02" db="EMBL/GenBank/DDBJ databases">
        <authorList>
            <person name="Nowell W R."/>
        </authorList>
    </citation>
    <scope>NUCLEOTIDE SEQUENCE</scope>
</reference>
<dbReference type="EMBL" id="CAJOBA010038231">
    <property type="protein sequence ID" value="CAF4057167.1"/>
    <property type="molecule type" value="Genomic_DNA"/>
</dbReference>
<sequence>MTGQMERDLELSPEGNVKLKLLKEKVDPYTGLWIMVLHGTPGSMLSRHRHYGQIYGYTLKGAWGYIEHPVWLSKSGDVVHETPGSVHTLYIDENHIDTEVLFFVWGALEFLDKSGNTIYIEDWRSISMKYIDYCNKNNLPVIDITYPKQKVPDVEFKHHPSKMDL</sequence>
<dbReference type="EMBL" id="CAJNOK010016680">
    <property type="protein sequence ID" value="CAF1249531.1"/>
    <property type="molecule type" value="Genomic_DNA"/>
</dbReference>
<dbReference type="InterPro" id="IPR025979">
    <property type="entry name" value="ChrR-like_cupin_dom"/>
</dbReference>
<comment type="caution">
    <text evidence="2">The sequence shown here is derived from an EMBL/GenBank/DDBJ whole genome shotgun (WGS) entry which is preliminary data.</text>
</comment>
<accession>A0A8S2EKN6</accession>
<gene>
    <name evidence="2" type="ORF">OVA965_LOCUS26211</name>
    <name evidence="3" type="ORF">TMI583_LOCUS26949</name>
</gene>
<dbReference type="Proteomes" id="UP000677228">
    <property type="component" value="Unassembled WGS sequence"/>
</dbReference>
<dbReference type="InterPro" id="IPR011051">
    <property type="entry name" value="RmlC_Cupin_sf"/>
</dbReference>
<evidence type="ECO:0000259" key="1">
    <source>
        <dbReference type="Pfam" id="PF12973"/>
    </source>
</evidence>
<dbReference type="Pfam" id="PF12973">
    <property type="entry name" value="Cupin_7"/>
    <property type="match status" value="1"/>
</dbReference>
<evidence type="ECO:0000313" key="3">
    <source>
        <dbReference type="EMBL" id="CAF4057167.1"/>
    </source>
</evidence>
<dbReference type="CDD" id="cd20302">
    <property type="entry name" value="cupin_DAD"/>
    <property type="match status" value="1"/>
</dbReference>
<proteinExistence type="predicted"/>
<dbReference type="Gene3D" id="2.60.120.10">
    <property type="entry name" value="Jelly Rolls"/>
    <property type="match status" value="1"/>
</dbReference>
<dbReference type="AlphaFoldDB" id="A0A8S2EKN6"/>
<feature type="domain" description="ChrR-like cupin" evidence="1">
    <location>
        <begin position="13"/>
        <end position="105"/>
    </location>
</feature>
<organism evidence="2 4">
    <name type="scientific">Didymodactylos carnosus</name>
    <dbReference type="NCBI Taxonomy" id="1234261"/>
    <lineage>
        <taxon>Eukaryota</taxon>
        <taxon>Metazoa</taxon>
        <taxon>Spiralia</taxon>
        <taxon>Gnathifera</taxon>
        <taxon>Rotifera</taxon>
        <taxon>Eurotatoria</taxon>
        <taxon>Bdelloidea</taxon>
        <taxon>Philodinida</taxon>
        <taxon>Philodinidae</taxon>
        <taxon>Didymodactylos</taxon>
    </lineage>
</organism>
<evidence type="ECO:0000313" key="2">
    <source>
        <dbReference type="EMBL" id="CAF1249531.1"/>
    </source>
</evidence>